<evidence type="ECO:0000256" key="4">
    <source>
        <dbReference type="ARBA" id="ARBA00022723"/>
    </source>
</evidence>
<proteinExistence type="predicted"/>
<dbReference type="Gene3D" id="3.40.50.261">
    <property type="entry name" value="Succinyl-CoA synthetase domains"/>
    <property type="match status" value="1"/>
</dbReference>
<evidence type="ECO:0000256" key="5">
    <source>
        <dbReference type="ARBA" id="ARBA00022741"/>
    </source>
</evidence>
<dbReference type="EMBL" id="HE573026">
    <property type="protein sequence ID" value="CCC51678.1"/>
    <property type="molecule type" value="Genomic_DNA"/>
</dbReference>
<organism evidence="9">
    <name type="scientific">Trypanosoma vivax (strain Y486)</name>
    <dbReference type="NCBI Taxonomy" id="1055687"/>
    <lineage>
        <taxon>Eukaryota</taxon>
        <taxon>Discoba</taxon>
        <taxon>Euglenozoa</taxon>
        <taxon>Kinetoplastea</taxon>
        <taxon>Metakinetoplastina</taxon>
        <taxon>Trypanosomatida</taxon>
        <taxon>Trypanosomatidae</taxon>
        <taxon>Trypanosoma</taxon>
        <taxon>Duttonella</taxon>
    </lineage>
</organism>
<dbReference type="EC" id="6.2.1.5" evidence="9"/>
<dbReference type="InterPro" id="IPR013650">
    <property type="entry name" value="ATP-grasp_succ-CoA_synth-type"/>
</dbReference>
<evidence type="ECO:0000259" key="8">
    <source>
        <dbReference type="Pfam" id="PF08442"/>
    </source>
</evidence>
<dbReference type="NCBIfam" id="NF001913">
    <property type="entry name" value="PRK00696.1"/>
    <property type="match status" value="1"/>
</dbReference>
<dbReference type="Gene3D" id="3.30.1490.20">
    <property type="entry name" value="ATP-grasp fold, A domain"/>
    <property type="match status" value="1"/>
</dbReference>
<dbReference type="PIRSF" id="PIRSF001554">
    <property type="entry name" value="SucCS_beta"/>
    <property type="match status" value="1"/>
</dbReference>
<evidence type="ECO:0000313" key="9">
    <source>
        <dbReference type="EMBL" id="CCC51678.1"/>
    </source>
</evidence>
<dbReference type="PANTHER" id="PTHR11815:SF10">
    <property type="entry name" value="SUCCINATE--COA LIGASE [GDP-FORMING] SUBUNIT BETA, MITOCHONDRIAL"/>
    <property type="match status" value="1"/>
</dbReference>
<evidence type="ECO:0000256" key="6">
    <source>
        <dbReference type="ARBA" id="ARBA00022842"/>
    </source>
</evidence>
<dbReference type="FunFam" id="3.30.470.20:FF:000002">
    <property type="entry name" value="Succinate--CoA ligase [ADP-forming] subunit beta"/>
    <property type="match status" value="1"/>
</dbReference>
<dbReference type="Pfam" id="PF00549">
    <property type="entry name" value="Ligase_CoA"/>
    <property type="match status" value="1"/>
</dbReference>
<dbReference type="PANTHER" id="PTHR11815">
    <property type="entry name" value="SUCCINYL-COA SYNTHETASE BETA CHAIN"/>
    <property type="match status" value="1"/>
</dbReference>
<name>G0U721_TRYVY</name>
<gene>
    <name evidence="9" type="ORF">TVY486_1007240</name>
</gene>
<evidence type="ECO:0000256" key="3">
    <source>
        <dbReference type="ARBA" id="ARBA00022598"/>
    </source>
</evidence>
<dbReference type="UniPathway" id="UPA00223">
    <property type="reaction ID" value="UER00999"/>
</dbReference>
<dbReference type="Pfam" id="PF08442">
    <property type="entry name" value="ATP-grasp_2"/>
    <property type="match status" value="1"/>
</dbReference>
<keyword evidence="4" id="KW-0479">Metal-binding</keyword>
<protein>
    <submittedName>
        <fullName evidence="9">Putative succinyl-CoA ligase [GDP-forming] beta-chain</fullName>
        <ecNumber evidence="9">6.2.1.5</ecNumber>
    </submittedName>
</protein>
<sequence>MLSRFARKCLPTSAALTQCRFFNIHEYQSKAILKEGGCKTEFGIPCNTLEEVEAALAKIKGEKKVVKSQILAGGRGMGTFVDGFKGGVHVCKNSAEAMDCARRMLNNTLVTKQTGPKGQKVSTLFVTEAVLGIKRELYLALLLDRKTASPVFIGSAEGGMGIEELAQKSPEKIKRMRINVQEGISHANCLAFAHELGFTDRAAENAAEQVKALYNIGKSKDCTMLEINPFVELENGDVMCIDAKLGFDDNAEFRQRDIFALADVTQIDPKEVMAKKYDLNYIALDGNVGCLVNGAGLAMATMDLISLGGGKPANFLDVGGSATKDQIVAAFEIITGDKAVRSILVIFLVVSCAATSLPRVLSLHHGSSRPRVRVRCPWWCV</sequence>
<dbReference type="InterPro" id="IPR017866">
    <property type="entry name" value="Succ-CoA_synthase_bsu_CS"/>
</dbReference>
<accession>G0U721</accession>
<reference evidence="9" key="1">
    <citation type="journal article" date="2012" name="Proc. Natl. Acad. Sci. U.S.A.">
        <title>Antigenic diversity is generated by distinct evolutionary mechanisms in African trypanosome species.</title>
        <authorList>
            <person name="Jackson A.P."/>
            <person name="Berry A."/>
            <person name="Aslett M."/>
            <person name="Allison H.C."/>
            <person name="Burton P."/>
            <person name="Vavrova-Anderson J."/>
            <person name="Brown R."/>
            <person name="Browne H."/>
            <person name="Corton N."/>
            <person name="Hauser H."/>
            <person name="Gamble J."/>
            <person name="Gilderthorp R."/>
            <person name="Marcello L."/>
            <person name="McQuillan J."/>
            <person name="Otto T.D."/>
            <person name="Quail M.A."/>
            <person name="Sanders M.J."/>
            <person name="van Tonder A."/>
            <person name="Ginger M.L."/>
            <person name="Field M.C."/>
            <person name="Barry J.D."/>
            <person name="Hertz-Fowler C."/>
            <person name="Berriman M."/>
        </authorList>
    </citation>
    <scope>NUCLEOTIDE SEQUENCE</scope>
    <source>
        <strain evidence="9">Y486</strain>
    </source>
</reference>
<dbReference type="GO" id="GO:0042709">
    <property type="term" value="C:succinate-CoA ligase complex"/>
    <property type="evidence" value="ECO:0007669"/>
    <property type="project" value="TreeGrafter"/>
</dbReference>
<keyword evidence="6" id="KW-0460">Magnesium</keyword>
<dbReference type="InterPro" id="IPR005809">
    <property type="entry name" value="Succ_CoA_ligase-like_bsu"/>
</dbReference>
<dbReference type="SUPFAM" id="SSF56059">
    <property type="entry name" value="Glutathione synthetase ATP-binding domain-like"/>
    <property type="match status" value="1"/>
</dbReference>
<keyword evidence="3 9" id="KW-0436">Ligase</keyword>
<dbReference type="SUPFAM" id="SSF52210">
    <property type="entry name" value="Succinyl-CoA synthetase domains"/>
    <property type="match status" value="1"/>
</dbReference>
<evidence type="ECO:0000259" key="7">
    <source>
        <dbReference type="Pfam" id="PF00549"/>
    </source>
</evidence>
<evidence type="ECO:0000256" key="1">
    <source>
        <dbReference type="ARBA" id="ARBA00001946"/>
    </source>
</evidence>
<dbReference type="VEuPathDB" id="TriTrypDB:TvY486_1007240"/>
<dbReference type="GO" id="GO:0046872">
    <property type="term" value="F:metal ion binding"/>
    <property type="evidence" value="ECO:0007669"/>
    <property type="project" value="UniProtKB-KW"/>
</dbReference>
<dbReference type="Gene3D" id="3.30.470.20">
    <property type="entry name" value="ATP-grasp fold, B domain"/>
    <property type="match status" value="1"/>
</dbReference>
<dbReference type="InterPro" id="IPR016102">
    <property type="entry name" value="Succinyl-CoA_synth-like"/>
</dbReference>
<dbReference type="GO" id="GO:0004775">
    <property type="term" value="F:succinate-CoA ligase (ADP-forming) activity"/>
    <property type="evidence" value="ECO:0007669"/>
    <property type="project" value="UniProtKB-EC"/>
</dbReference>
<dbReference type="AlphaFoldDB" id="G0U721"/>
<dbReference type="GO" id="GO:0005524">
    <property type="term" value="F:ATP binding"/>
    <property type="evidence" value="ECO:0007669"/>
    <property type="project" value="InterPro"/>
</dbReference>
<dbReference type="PROSITE" id="PS01217">
    <property type="entry name" value="SUCCINYL_COA_LIG_3"/>
    <property type="match status" value="1"/>
</dbReference>
<dbReference type="InterPro" id="IPR013815">
    <property type="entry name" value="ATP_grasp_subdomain_1"/>
</dbReference>
<comment type="cofactor">
    <cofactor evidence="1">
        <name>Mg(2+)</name>
        <dbReference type="ChEBI" id="CHEBI:18420"/>
    </cofactor>
</comment>
<keyword evidence="5" id="KW-0547">Nucleotide-binding</keyword>
<feature type="domain" description="ATP-grasp fold succinyl-CoA synthetase-type" evidence="8">
    <location>
        <begin position="23"/>
        <end position="232"/>
    </location>
</feature>
<dbReference type="GO" id="GO:0006099">
    <property type="term" value="P:tricarboxylic acid cycle"/>
    <property type="evidence" value="ECO:0007669"/>
    <property type="project" value="UniProtKB-UniPathway"/>
</dbReference>
<dbReference type="FunFam" id="3.30.1490.20:FF:000002">
    <property type="entry name" value="Succinate--CoA ligase [ADP-forming] subunit beta"/>
    <property type="match status" value="1"/>
</dbReference>
<dbReference type="GO" id="GO:0006104">
    <property type="term" value="P:succinyl-CoA metabolic process"/>
    <property type="evidence" value="ECO:0007669"/>
    <property type="project" value="TreeGrafter"/>
</dbReference>
<dbReference type="GO" id="GO:0005739">
    <property type="term" value="C:mitochondrion"/>
    <property type="evidence" value="ECO:0007669"/>
    <property type="project" value="TreeGrafter"/>
</dbReference>
<comment type="pathway">
    <text evidence="2">Carbohydrate metabolism; tricarboxylic acid cycle; succinate from succinyl-CoA (ligase route): step 1/1.</text>
</comment>
<evidence type="ECO:0000256" key="2">
    <source>
        <dbReference type="ARBA" id="ARBA00005064"/>
    </source>
</evidence>
<dbReference type="InterPro" id="IPR005811">
    <property type="entry name" value="SUCC_ACL_C"/>
</dbReference>
<feature type="domain" description="ATP-citrate synthase/succinyl-CoA ligase C-terminal" evidence="7">
    <location>
        <begin position="291"/>
        <end position="348"/>
    </location>
</feature>